<dbReference type="Pfam" id="PF01316">
    <property type="entry name" value="Arg_repressor"/>
    <property type="match status" value="1"/>
</dbReference>
<dbReference type="InterPro" id="IPR036251">
    <property type="entry name" value="Arg_repress_C_sf"/>
</dbReference>
<dbReference type="InterPro" id="IPR020899">
    <property type="entry name" value="Arg_repress_C"/>
</dbReference>
<evidence type="ECO:0000256" key="3">
    <source>
        <dbReference type="ARBA" id="ARBA00022490"/>
    </source>
</evidence>
<dbReference type="NCBIfam" id="TIGR01529">
    <property type="entry name" value="argR_whole"/>
    <property type="match status" value="1"/>
</dbReference>
<keyword evidence="8" id="KW-0055">Arginine biosynthesis</keyword>
<dbReference type="EMBL" id="JAEDAJ010000003">
    <property type="protein sequence ID" value="MBK0331041.1"/>
    <property type="molecule type" value="Genomic_DNA"/>
</dbReference>
<dbReference type="InterPro" id="IPR020900">
    <property type="entry name" value="Arg_repress_DNA-bd"/>
</dbReference>
<evidence type="ECO:0000256" key="2">
    <source>
        <dbReference type="ARBA" id="ARBA00008316"/>
    </source>
</evidence>
<dbReference type="Gene3D" id="1.10.10.10">
    <property type="entry name" value="Winged helix-like DNA-binding domain superfamily/Winged helix DNA-binding domain"/>
    <property type="match status" value="1"/>
</dbReference>
<feature type="domain" description="Arginine repressor C-terminal" evidence="12">
    <location>
        <begin position="103"/>
        <end position="167"/>
    </location>
</feature>
<dbReference type="SUPFAM" id="SSF46785">
    <property type="entry name" value="Winged helix' DNA-binding domain"/>
    <property type="match status" value="1"/>
</dbReference>
<dbReference type="Proteomes" id="UP000612352">
    <property type="component" value="Unassembled WGS sequence"/>
</dbReference>
<evidence type="ECO:0000256" key="6">
    <source>
        <dbReference type="ARBA" id="ARBA00023125"/>
    </source>
</evidence>
<comment type="function">
    <text evidence="8">Regulates arginine biosynthesis genes.</text>
</comment>
<dbReference type="InterPro" id="IPR001669">
    <property type="entry name" value="Arg_repress"/>
</dbReference>
<dbReference type="RefSeq" id="WP_200501715.1">
    <property type="nucleotide sequence ID" value="NZ_JAEDAJ010000003.1"/>
</dbReference>
<name>A0ABS1B8R6_9MICO</name>
<sequence>MSTTDHPRTLAQTKTARQERIVELLTTREVSSQAQLADLLGECGIDVTQATLSRDLVELRAEKVRGSGGGLVYQVPADGGDPGSTRRVSSTELIGARLRRLIEELLASADVAQNIIVLRTPPGAAQFLASAIDRSVLPELVGSIGGDDTVLLVARDNEAADAIAARLLALAEGRRGEGEPPDADVDTTRTAP</sequence>
<evidence type="ECO:0000256" key="5">
    <source>
        <dbReference type="ARBA" id="ARBA00023015"/>
    </source>
</evidence>
<keyword evidence="14" id="KW-1185">Reference proteome</keyword>
<feature type="region of interest" description="Disordered" evidence="10">
    <location>
        <begin position="173"/>
        <end position="192"/>
    </location>
</feature>
<dbReference type="PANTHER" id="PTHR34471">
    <property type="entry name" value="ARGININE REPRESSOR"/>
    <property type="match status" value="1"/>
</dbReference>
<dbReference type="SUPFAM" id="SSF55252">
    <property type="entry name" value="C-terminal domain of arginine repressor"/>
    <property type="match status" value="1"/>
</dbReference>
<evidence type="ECO:0000256" key="7">
    <source>
        <dbReference type="ARBA" id="ARBA00023163"/>
    </source>
</evidence>
<dbReference type="HAMAP" id="MF_00173">
    <property type="entry name" value="Arg_repressor"/>
    <property type="match status" value="1"/>
</dbReference>
<keyword evidence="4 8" id="KW-0678">Repressor</keyword>
<dbReference type="InterPro" id="IPR036388">
    <property type="entry name" value="WH-like_DNA-bd_sf"/>
</dbReference>
<evidence type="ECO:0000256" key="10">
    <source>
        <dbReference type="SAM" id="MobiDB-lite"/>
    </source>
</evidence>
<dbReference type="InterPro" id="IPR036390">
    <property type="entry name" value="WH_DNA-bd_sf"/>
</dbReference>
<evidence type="ECO:0000313" key="13">
    <source>
        <dbReference type="EMBL" id="MBK0331041.1"/>
    </source>
</evidence>
<proteinExistence type="inferred from homology"/>
<comment type="subcellular location">
    <subcellularLocation>
        <location evidence="1 8">Cytoplasm</location>
    </subcellularLocation>
</comment>
<comment type="similarity">
    <text evidence="2 8">Belongs to the ArgR family.</text>
</comment>
<keyword evidence="8" id="KW-0028">Amino-acid biosynthesis</keyword>
<keyword evidence="6 8" id="KW-0238">DNA-binding</keyword>
<evidence type="ECO:0000256" key="8">
    <source>
        <dbReference type="HAMAP-Rule" id="MF_00173"/>
    </source>
</evidence>
<keyword evidence="3 8" id="KW-0963">Cytoplasm</keyword>
<evidence type="ECO:0000256" key="9">
    <source>
        <dbReference type="NCBIfam" id="TIGR01529"/>
    </source>
</evidence>
<accession>A0ABS1B8R6</accession>
<dbReference type="PRINTS" id="PR01467">
    <property type="entry name" value="ARGREPRESSOR"/>
</dbReference>
<evidence type="ECO:0000259" key="12">
    <source>
        <dbReference type="Pfam" id="PF02863"/>
    </source>
</evidence>
<dbReference type="PANTHER" id="PTHR34471:SF1">
    <property type="entry name" value="ARGININE REPRESSOR"/>
    <property type="match status" value="1"/>
</dbReference>
<keyword evidence="7 8" id="KW-0804">Transcription</keyword>
<comment type="caution">
    <text evidence="13">The sequence shown here is derived from an EMBL/GenBank/DDBJ whole genome shotgun (WGS) entry which is preliminary data.</text>
</comment>
<protein>
    <recommendedName>
        <fullName evidence="8 9">Arginine repressor</fullName>
    </recommendedName>
</protein>
<dbReference type="Gene3D" id="3.30.1360.40">
    <property type="match status" value="1"/>
</dbReference>
<feature type="domain" description="Arginine repressor DNA-binding" evidence="11">
    <location>
        <begin position="13"/>
        <end position="80"/>
    </location>
</feature>
<dbReference type="NCBIfam" id="NF002880">
    <property type="entry name" value="PRK03341.1"/>
    <property type="match status" value="1"/>
</dbReference>
<dbReference type="Pfam" id="PF02863">
    <property type="entry name" value="Arg_repressor_C"/>
    <property type="match status" value="1"/>
</dbReference>
<evidence type="ECO:0000313" key="14">
    <source>
        <dbReference type="Proteomes" id="UP000612352"/>
    </source>
</evidence>
<keyword evidence="5 8" id="KW-0805">Transcription regulation</keyword>
<organism evidence="13 14">
    <name type="scientific">Brachybacterium halotolerans</name>
    <dbReference type="NCBI Taxonomy" id="2795215"/>
    <lineage>
        <taxon>Bacteria</taxon>
        <taxon>Bacillati</taxon>
        <taxon>Actinomycetota</taxon>
        <taxon>Actinomycetes</taxon>
        <taxon>Micrococcales</taxon>
        <taxon>Dermabacteraceae</taxon>
        <taxon>Brachybacterium</taxon>
    </lineage>
</organism>
<evidence type="ECO:0000256" key="1">
    <source>
        <dbReference type="ARBA" id="ARBA00004496"/>
    </source>
</evidence>
<gene>
    <name evidence="8" type="primary">argR</name>
    <name evidence="13" type="ORF">I8D64_06450</name>
</gene>
<comment type="pathway">
    <text evidence="8">Amino-acid biosynthesis; L-arginine biosynthesis [regulation].</text>
</comment>
<reference evidence="13 14" key="1">
    <citation type="submission" date="2020-12" db="EMBL/GenBank/DDBJ databases">
        <title>Brachybacterium sp. MASK1Z-5, whole genome shotgun sequence.</title>
        <authorList>
            <person name="Tuo L."/>
        </authorList>
    </citation>
    <scope>NUCLEOTIDE SEQUENCE [LARGE SCALE GENOMIC DNA]</scope>
    <source>
        <strain evidence="13 14">MASK1Z-5</strain>
    </source>
</reference>
<evidence type="ECO:0000256" key="4">
    <source>
        <dbReference type="ARBA" id="ARBA00022491"/>
    </source>
</evidence>
<evidence type="ECO:0000259" key="11">
    <source>
        <dbReference type="Pfam" id="PF01316"/>
    </source>
</evidence>